<evidence type="ECO:0000256" key="1">
    <source>
        <dbReference type="SAM" id="Coils"/>
    </source>
</evidence>
<protein>
    <submittedName>
        <fullName evidence="3">Uncharacterized protein</fullName>
    </submittedName>
</protein>
<dbReference type="Gene3D" id="1.20.5.170">
    <property type="match status" value="1"/>
</dbReference>
<keyword evidence="4" id="KW-1185">Reference proteome</keyword>
<accession>A0A8H5YYL6</accession>
<evidence type="ECO:0000313" key="4">
    <source>
        <dbReference type="Proteomes" id="UP000532311"/>
    </source>
</evidence>
<comment type="caution">
    <text evidence="3">The sequence shown here is derived from an EMBL/GenBank/DDBJ whole genome shotgun (WGS) entry which is preliminary data.</text>
</comment>
<evidence type="ECO:0000313" key="3">
    <source>
        <dbReference type="EMBL" id="KAF5719871.1"/>
    </source>
</evidence>
<organism evidence="3 4">
    <name type="scientific">Fusarium globosum</name>
    <dbReference type="NCBI Taxonomy" id="78864"/>
    <lineage>
        <taxon>Eukaryota</taxon>
        <taxon>Fungi</taxon>
        <taxon>Dikarya</taxon>
        <taxon>Ascomycota</taxon>
        <taxon>Pezizomycotina</taxon>
        <taxon>Sordariomycetes</taxon>
        <taxon>Hypocreomycetidae</taxon>
        <taxon>Hypocreales</taxon>
        <taxon>Nectriaceae</taxon>
        <taxon>Fusarium</taxon>
        <taxon>Fusarium fujikuroi species complex</taxon>
    </lineage>
</organism>
<name>A0A8H5YYL6_9HYPO</name>
<sequence>MASLSPEAKFDKAAREAEYQALWQVCDRATRKPEYIYGDERLKRSFLEDTCDALMLKRQKLGKFPCGTDISAMVTLHLQREVAGRLLAGARMAAPAPAPNSMPYVGNGPAFNPPQNVYAANPDPFNGNPGPYNGNQAPYNIAQAPLPIPQPRARVSPPDFDFPISSSNEDLRHDMDKVINTLRQYAQRIATLETQAATLEDQAATLKSQVAARESQVATLEKTVAKITHERDMYKAGTVGIMNADMKKSASVSPGMFTYPVEGIDGLSAAAYPHPRPLTPRSQTQEGDEEGDATYHPGN</sequence>
<keyword evidence="1" id="KW-0175">Coiled coil</keyword>
<feature type="region of interest" description="Disordered" evidence="2">
    <location>
        <begin position="268"/>
        <end position="299"/>
    </location>
</feature>
<dbReference type="EMBL" id="JAAQPF010000028">
    <property type="protein sequence ID" value="KAF5719871.1"/>
    <property type="molecule type" value="Genomic_DNA"/>
</dbReference>
<reference evidence="3 4" key="1">
    <citation type="submission" date="2020-05" db="EMBL/GenBank/DDBJ databases">
        <title>Identification and distribution of gene clusters putatively required for synthesis of sphingolipid metabolism inhibitors in phylogenetically diverse species of the filamentous fungus Fusarium.</title>
        <authorList>
            <person name="Kim H.-S."/>
            <person name="Busman M."/>
            <person name="Brown D.W."/>
            <person name="Divon H."/>
            <person name="Uhlig S."/>
            <person name="Proctor R.H."/>
        </authorList>
    </citation>
    <scope>NUCLEOTIDE SEQUENCE [LARGE SCALE GENOMIC DNA]</scope>
    <source>
        <strain evidence="3 4">NRRL 26131</strain>
    </source>
</reference>
<proteinExistence type="predicted"/>
<dbReference type="AlphaFoldDB" id="A0A8H5YYL6"/>
<dbReference type="Proteomes" id="UP000532311">
    <property type="component" value="Unassembled WGS sequence"/>
</dbReference>
<feature type="coiled-coil region" evidence="1">
    <location>
        <begin position="168"/>
        <end position="216"/>
    </location>
</feature>
<evidence type="ECO:0000256" key="2">
    <source>
        <dbReference type="SAM" id="MobiDB-lite"/>
    </source>
</evidence>
<gene>
    <name evidence="3" type="ORF">FGLOB1_957</name>
</gene>